<dbReference type="RefSeq" id="WP_377143430.1">
    <property type="nucleotide sequence ID" value="NZ_JBHTIA010000009.1"/>
</dbReference>
<protein>
    <recommendedName>
        <fullName evidence="3">Lipocalin-like domain-containing protein</fullName>
    </recommendedName>
</protein>
<sequence length="178" mass="19784">MEINNLMHNYKISFFCLALCVLSFSNCKKDSKTTDPIVPEPDNTWALSDFEQAKFTTFTVGSSSHYDFNINQKGLLFKDAKTGSKANLYILFKTIPTTAGTYKIVRYSNDTFENDNECKVIGANESGSGFYCFSPDVSDKIEITVKQGGKLAITIPEINVSYAAPSGVYKLKATVYEK</sequence>
<gene>
    <name evidence="1" type="ORF">ACFQZI_13935</name>
</gene>
<accession>A0ABW2ZIF8</accession>
<evidence type="ECO:0000313" key="2">
    <source>
        <dbReference type="Proteomes" id="UP001597073"/>
    </source>
</evidence>
<comment type="caution">
    <text evidence="1">The sequence shown here is derived from an EMBL/GenBank/DDBJ whole genome shotgun (WGS) entry which is preliminary data.</text>
</comment>
<evidence type="ECO:0008006" key="3">
    <source>
        <dbReference type="Google" id="ProtNLM"/>
    </source>
</evidence>
<keyword evidence="2" id="KW-1185">Reference proteome</keyword>
<reference evidence="2" key="1">
    <citation type="journal article" date="2019" name="Int. J. Syst. Evol. Microbiol.">
        <title>The Global Catalogue of Microorganisms (GCM) 10K type strain sequencing project: providing services to taxonomists for standard genome sequencing and annotation.</title>
        <authorList>
            <consortium name="The Broad Institute Genomics Platform"/>
            <consortium name="The Broad Institute Genome Sequencing Center for Infectious Disease"/>
            <person name="Wu L."/>
            <person name="Ma J."/>
        </authorList>
    </citation>
    <scope>NUCLEOTIDE SEQUENCE [LARGE SCALE GENOMIC DNA]</scope>
    <source>
        <strain evidence="2">CCUG 60742</strain>
    </source>
</reference>
<evidence type="ECO:0000313" key="1">
    <source>
        <dbReference type="EMBL" id="MFD0765958.1"/>
    </source>
</evidence>
<dbReference type="EMBL" id="JBHTIA010000009">
    <property type="protein sequence ID" value="MFD0765958.1"/>
    <property type="molecule type" value="Genomic_DNA"/>
</dbReference>
<name>A0ABW2ZIF8_9SPHI</name>
<dbReference type="Proteomes" id="UP001597073">
    <property type="component" value="Unassembled WGS sequence"/>
</dbReference>
<organism evidence="1 2">
    <name type="scientific">Mucilaginibacter lutimaris</name>
    <dbReference type="NCBI Taxonomy" id="931629"/>
    <lineage>
        <taxon>Bacteria</taxon>
        <taxon>Pseudomonadati</taxon>
        <taxon>Bacteroidota</taxon>
        <taxon>Sphingobacteriia</taxon>
        <taxon>Sphingobacteriales</taxon>
        <taxon>Sphingobacteriaceae</taxon>
        <taxon>Mucilaginibacter</taxon>
    </lineage>
</organism>
<proteinExistence type="predicted"/>